<dbReference type="SUPFAM" id="SSF52833">
    <property type="entry name" value="Thioredoxin-like"/>
    <property type="match status" value="1"/>
</dbReference>
<dbReference type="InterPro" id="IPR036249">
    <property type="entry name" value="Thioredoxin-like_sf"/>
</dbReference>
<evidence type="ECO:0000313" key="3">
    <source>
        <dbReference type="Proteomes" id="UP000201169"/>
    </source>
</evidence>
<keyword evidence="3" id="KW-1185">Reference proteome</keyword>
<dbReference type="Proteomes" id="UP000201169">
    <property type="component" value="Chromosome"/>
</dbReference>
<dbReference type="Gene3D" id="3.40.30.10">
    <property type="entry name" value="Glutaredoxin"/>
    <property type="match status" value="1"/>
</dbReference>
<gene>
    <name evidence="2" type="primary">dsbA</name>
    <name evidence="2" type="ORF">CAV_0370</name>
</gene>
<dbReference type="PANTHER" id="PTHR35891">
    <property type="entry name" value="THIOL:DISULFIDE INTERCHANGE PROTEIN DSBA"/>
    <property type="match status" value="1"/>
</dbReference>
<evidence type="ECO:0000256" key="1">
    <source>
        <dbReference type="SAM" id="SignalP"/>
    </source>
</evidence>
<sequence>MNLLIKFCLIFCTVSITSLWAISEGVEYENLNKQLDGETNSVIKAFSYTCIHCYNHHKLNTLGKVKEKLPNLEYKIYPVKSFTFGEEFAQVYAYAQFQDEKNKISFTDKNALTQRVADAYFTAYFERKQRYSNSDDFLKLGLLVLKINKTQLNNFLQSKDGKRIYSSYDKASVLSAQYGGTPAFAVAGKYLLRMENIKSLEHLIEVVKALSSK</sequence>
<keyword evidence="1" id="KW-0732">Signal</keyword>
<reference evidence="2 3" key="1">
    <citation type="submission" date="2017-07" db="EMBL/GenBank/DDBJ databases">
        <title>Analysis of two Campylobacter avium genomes and identification of a novel hippuricase gene.</title>
        <authorList>
            <person name="Miller W.G."/>
            <person name="Chapman M.H."/>
            <person name="Yee E."/>
            <person name="Revez J."/>
            <person name="Bono J.L."/>
            <person name="Rossi M."/>
        </authorList>
    </citation>
    <scope>NUCLEOTIDE SEQUENCE [LARGE SCALE GENOMIC DNA]</scope>
    <source>
        <strain evidence="2 3">LMG 24591</strain>
    </source>
</reference>
<evidence type="ECO:0000313" key="2">
    <source>
        <dbReference type="EMBL" id="ASQ30038.1"/>
    </source>
</evidence>
<dbReference type="EMBL" id="CP022347">
    <property type="protein sequence ID" value="ASQ30038.1"/>
    <property type="molecule type" value="Genomic_DNA"/>
</dbReference>
<proteinExistence type="predicted"/>
<dbReference type="KEGG" id="cavi:CAV_0370"/>
<name>A0A222MWK4_9BACT</name>
<dbReference type="InterPro" id="IPR050824">
    <property type="entry name" value="Thiol_disulfide_DsbA"/>
</dbReference>
<protein>
    <submittedName>
        <fullName evidence="2">Protein disulfide oxidoreductase</fullName>
    </submittedName>
</protein>
<feature type="signal peptide" evidence="1">
    <location>
        <begin position="1"/>
        <end position="21"/>
    </location>
</feature>
<dbReference type="AlphaFoldDB" id="A0A222MWK4"/>
<organism evidence="2 3">
    <name type="scientific">Campylobacter avium LMG 24591</name>
    <dbReference type="NCBI Taxonomy" id="522484"/>
    <lineage>
        <taxon>Bacteria</taxon>
        <taxon>Pseudomonadati</taxon>
        <taxon>Campylobacterota</taxon>
        <taxon>Epsilonproteobacteria</taxon>
        <taxon>Campylobacterales</taxon>
        <taxon>Campylobacteraceae</taxon>
        <taxon>Campylobacter</taxon>
    </lineage>
</organism>
<feature type="chain" id="PRO_5012103865" evidence="1">
    <location>
        <begin position="22"/>
        <end position="213"/>
    </location>
</feature>
<dbReference type="OrthoDB" id="9151934at2"/>
<accession>A0A222MWK4</accession>
<dbReference type="RefSeq" id="WP_094324825.1">
    <property type="nucleotide sequence ID" value="NZ_CP022347.1"/>
</dbReference>
<dbReference type="PANTHER" id="PTHR35891:SF3">
    <property type="entry name" value="THIOL:DISULFIDE INTERCHANGE PROTEIN DSBL"/>
    <property type="match status" value="1"/>
</dbReference>